<dbReference type="InterPro" id="IPR025110">
    <property type="entry name" value="AMP-bd_C"/>
</dbReference>
<dbReference type="PANTHER" id="PTHR45527">
    <property type="entry name" value="NONRIBOSOMAL PEPTIDE SYNTHETASE"/>
    <property type="match status" value="1"/>
</dbReference>
<dbReference type="Proteomes" id="UP000244900">
    <property type="component" value="Chromosome"/>
</dbReference>
<dbReference type="InterPro" id="IPR006162">
    <property type="entry name" value="Ppantetheine_attach_site"/>
</dbReference>
<dbReference type="InterPro" id="IPR042099">
    <property type="entry name" value="ANL_N_sf"/>
</dbReference>
<dbReference type="Pfam" id="PF00501">
    <property type="entry name" value="AMP-binding"/>
    <property type="match status" value="2"/>
</dbReference>
<dbReference type="Gene3D" id="3.40.50.12780">
    <property type="entry name" value="N-terminal domain of ligase-like"/>
    <property type="match status" value="1"/>
</dbReference>
<dbReference type="InterPro" id="IPR020845">
    <property type="entry name" value="AMP-binding_CS"/>
</dbReference>
<name>A0A2S1T0C9_9ACTN</name>
<dbReference type="InterPro" id="IPR010071">
    <property type="entry name" value="AA_adenyl_dom"/>
</dbReference>
<dbReference type="Pfam" id="PF13193">
    <property type="entry name" value="AMP-binding_C"/>
    <property type="match status" value="2"/>
</dbReference>
<dbReference type="FunFam" id="3.40.50.980:FF:000001">
    <property type="entry name" value="Non-ribosomal peptide synthetase"/>
    <property type="match status" value="1"/>
</dbReference>
<dbReference type="CDD" id="cd05930">
    <property type="entry name" value="A_NRPS"/>
    <property type="match status" value="1"/>
</dbReference>
<dbReference type="Pfam" id="PF00668">
    <property type="entry name" value="Condensation"/>
    <property type="match status" value="2"/>
</dbReference>
<feature type="compositionally biased region" description="Low complexity" evidence="4">
    <location>
        <begin position="713"/>
        <end position="730"/>
    </location>
</feature>
<evidence type="ECO:0000256" key="2">
    <source>
        <dbReference type="ARBA" id="ARBA00022450"/>
    </source>
</evidence>
<dbReference type="KEGG" id="stir:DDW44_27540"/>
<dbReference type="GO" id="GO:0047527">
    <property type="term" value="F:2,3-dihydroxybenzoate-serine ligase activity"/>
    <property type="evidence" value="ECO:0007669"/>
    <property type="project" value="TreeGrafter"/>
</dbReference>
<dbReference type="GO" id="GO:0031177">
    <property type="term" value="F:phosphopantetheine binding"/>
    <property type="evidence" value="ECO:0007669"/>
    <property type="project" value="InterPro"/>
</dbReference>
<gene>
    <name evidence="6" type="ORF">DDW44_27540</name>
</gene>
<organism evidence="6 7">
    <name type="scientific">Streptomyces tirandamycinicus</name>
    <dbReference type="NCBI Taxonomy" id="2174846"/>
    <lineage>
        <taxon>Bacteria</taxon>
        <taxon>Bacillati</taxon>
        <taxon>Actinomycetota</taxon>
        <taxon>Actinomycetes</taxon>
        <taxon>Kitasatosporales</taxon>
        <taxon>Streptomycetaceae</taxon>
        <taxon>Streptomyces</taxon>
    </lineage>
</organism>
<feature type="compositionally biased region" description="Pro residues" evidence="4">
    <location>
        <begin position="691"/>
        <end position="708"/>
    </location>
</feature>
<feature type="compositionally biased region" description="Gly residues" evidence="4">
    <location>
        <begin position="131"/>
        <end position="145"/>
    </location>
</feature>
<dbReference type="PROSITE" id="PS00012">
    <property type="entry name" value="PHOSPHOPANTETHEINE"/>
    <property type="match status" value="2"/>
</dbReference>
<dbReference type="GO" id="GO:0009239">
    <property type="term" value="P:enterobactin biosynthetic process"/>
    <property type="evidence" value="ECO:0007669"/>
    <property type="project" value="TreeGrafter"/>
</dbReference>
<dbReference type="InterPro" id="IPR029058">
    <property type="entry name" value="AB_hydrolase_fold"/>
</dbReference>
<dbReference type="InterPro" id="IPR023213">
    <property type="entry name" value="CAT-like_dom_sf"/>
</dbReference>
<feature type="region of interest" description="Disordered" evidence="4">
    <location>
        <begin position="502"/>
        <end position="523"/>
    </location>
</feature>
<dbReference type="Gene3D" id="3.30.559.10">
    <property type="entry name" value="Chloramphenicol acetyltransferase-like domain"/>
    <property type="match status" value="2"/>
</dbReference>
<dbReference type="EMBL" id="CP029188">
    <property type="protein sequence ID" value="AWI32129.1"/>
    <property type="molecule type" value="Genomic_DNA"/>
</dbReference>
<evidence type="ECO:0000256" key="4">
    <source>
        <dbReference type="SAM" id="MobiDB-lite"/>
    </source>
</evidence>
<reference evidence="6 7" key="1">
    <citation type="submission" date="2018-05" db="EMBL/GenBank/DDBJ databases">
        <title>Complete genome sequence of sponge-derived Streptomyces sp. HNM0039.</title>
        <authorList>
            <person name="Huang X."/>
            <person name="Zhou S."/>
        </authorList>
    </citation>
    <scope>NUCLEOTIDE SEQUENCE [LARGE SCALE GENOMIC DNA]</scope>
    <source>
        <strain evidence="6 7">HNM0039</strain>
    </source>
</reference>
<dbReference type="Gene3D" id="3.40.50.1820">
    <property type="entry name" value="alpha/beta hydrolase"/>
    <property type="match status" value="1"/>
</dbReference>
<protein>
    <submittedName>
        <fullName evidence="6">Non-ribosomal peptide synthetase</fullName>
    </submittedName>
</protein>
<evidence type="ECO:0000313" key="7">
    <source>
        <dbReference type="Proteomes" id="UP000244900"/>
    </source>
</evidence>
<evidence type="ECO:0000313" key="6">
    <source>
        <dbReference type="EMBL" id="AWI32129.1"/>
    </source>
</evidence>
<feature type="domain" description="Carrier" evidence="5">
    <location>
        <begin position="522"/>
        <end position="596"/>
    </location>
</feature>
<keyword evidence="2" id="KW-0596">Phosphopantetheine</keyword>
<dbReference type="Gene3D" id="3.30.300.30">
    <property type="match status" value="2"/>
</dbReference>
<keyword evidence="3" id="KW-0597">Phosphoprotein</keyword>
<dbReference type="FunFam" id="3.30.300.30:FF:000010">
    <property type="entry name" value="Enterobactin synthetase component F"/>
    <property type="match status" value="1"/>
</dbReference>
<dbReference type="GO" id="GO:0009366">
    <property type="term" value="C:enterobactin synthetase complex"/>
    <property type="evidence" value="ECO:0007669"/>
    <property type="project" value="TreeGrafter"/>
</dbReference>
<dbReference type="InterPro" id="IPR009081">
    <property type="entry name" value="PP-bd_ACP"/>
</dbReference>
<comment type="cofactor">
    <cofactor evidence="1">
        <name>pantetheine 4'-phosphate</name>
        <dbReference type="ChEBI" id="CHEBI:47942"/>
    </cofactor>
</comment>
<dbReference type="Gene3D" id="2.30.38.10">
    <property type="entry name" value="Luciferase, Domain 3"/>
    <property type="match status" value="1"/>
</dbReference>
<feature type="region of interest" description="Disordered" evidence="4">
    <location>
        <begin position="129"/>
        <end position="158"/>
    </location>
</feature>
<dbReference type="InterPro" id="IPR045851">
    <property type="entry name" value="AMP-bd_C_sf"/>
</dbReference>
<dbReference type="PROSITE" id="PS50075">
    <property type="entry name" value="CARRIER"/>
    <property type="match status" value="2"/>
</dbReference>
<dbReference type="InterPro" id="IPR001242">
    <property type="entry name" value="Condensation_dom"/>
</dbReference>
<dbReference type="CDD" id="cd19531">
    <property type="entry name" value="LCL_NRPS-like"/>
    <property type="match status" value="1"/>
</dbReference>
<dbReference type="InterPro" id="IPR000873">
    <property type="entry name" value="AMP-dep_synth/lig_dom"/>
</dbReference>
<feature type="region of interest" description="Disordered" evidence="4">
    <location>
        <begin position="669"/>
        <end position="741"/>
    </location>
</feature>
<dbReference type="Gene3D" id="3.30.559.30">
    <property type="entry name" value="Nonribosomal peptide synthetase, condensation domain"/>
    <property type="match status" value="1"/>
</dbReference>
<sequence>MESRGFPFISVARRFPDRPALRLGARTVAYRELDELSGALAARIAPGRTVAVTGRDRLDHVVGLLAALRAGATYLPLDREAPEERNRWIREDAGATLALTDGELLELVAPVGPVGPVAPVGRGGFGERRGLGGLTGLGTPDGLGGPPNEPDQGRHGRGTTAGYLVYTSGTTGRPKGVHVPLPALNAHLAAAVERFGLTEDDVVLHFARPAVDVAVEQVLTALSSGACVVVPERQLLAPVALLELLDAEGVTVANVAAGYFEEVVAALREGARAPRTLRLMISGSDRLHPDAAAGWWAATGVPLLNAYGPTETVVTATVHEQAGPAAGEGDTVPIGRPLGDRRAYVLDDRLRPVEPGESGELYLGGSLLATGYHGRPGLTAGRFVADPFAPEPGARMYRTGDLVRRSGTGDVLEFVGRADHQVKIRGFRVEPGEIEQVLAGHPGVAGAVVVAHQGRLAAYVTGTAPDAAELRAHLAERLPEYMVPATVTPLAAFPLTAGGKVDRAALPEPPARPAAPAARRRPPRTPAEQLIAAVWADVLGVPEIGADDNFFHLGGDSLTAVRVVGRVFDAFGMVSPYTIFDAPTLAEFAAAVSAAPGAGERPALQRTGATEAPLSDFQRGLWVLDQWNPGAPTYNVPWVFRFAGPVDPELLRRALAGVVDRHEVLRTTFELGEEGPRQVVHLSPRPGGPGEAPPPSAGGPGEAPPPAAGGPGEAPAPAAGGPGEAPAPAAGGPGEAPPGELPFTVVETTEAALDDLIAEAALVPFDLETGPLVRARLYRTGVTSTLLLLFHHIVWDEGSLPVLEAELGALYESLATGRPAGLPELPVQYADYSSAQHRDGTAGRQLDYWREQLRDAPAGPALPTDRPRPGHRSFRGAFHRFAMPRPVAEAVRALARSEDATPFMVLLAGLALTLHRRTGQRDLVLGAPVSVRGRAELDALIGYFVNLLPLRVRLGEGMDFRELIRHVREVAIGGYRHQEAPFDSIVGAVMAERPDDRTEDRNPLCQVLLELHPLDTGPLTIGGTEVTRELHSNPVSRFDLSISVDDRGTDFTGRFEYDSDLFDPATMAGLCDAWLGTLAAAVEAPVHRLFEDRAAGDPHALALIHGEDRIDYGTLNERANRLAHHLGGRGIGRGDTVAVLTERGPELVVALLAALKAGAAYTLLDPDFPAERLARAAADCGAALLVTHGNASPPFPVARHLDLDAAAAAVAARPAHDPGLPVTGADLACVMFTSGSTGRPKGVAVPHRALTTTYLGQDYARFGPDEVWLQCSPVSWDAFALELYGALAFGGVCVLQPGQRPDPQTVAELTRRHGVTQLQLSASLFNFLLEELPETYDDLRVAFTAGERASVTHVGKALEQHPDLVVANGYGPVESLGLTTCHRVTRQDAAGASIPIGHPLHGKAIHVLDEALRPVPDGATGELYASGGGLALGYVGRPGLTAERFVASPFGAPGERLYRTGDLGHRTAEGLLEITGRTDDQVKIRGFRVEPGEIEDALTRHPSVREAAVTVHEPAPGDRRLAAYVTTAAGTPVADPETLLDHLSALLPEHMVPATLDVLDALPLNPNGKVDRRALPAPAERSAAAPADPLTPEQRLVADAVRAVLGLAEDLGPDADFFRVGGNSLAAVRVAMRLSQQTGTRVPPQAVFRGRTVGAIAERMAA</sequence>
<dbReference type="GO" id="GO:0008610">
    <property type="term" value="P:lipid biosynthetic process"/>
    <property type="evidence" value="ECO:0007669"/>
    <property type="project" value="UniProtKB-ARBA"/>
</dbReference>
<keyword evidence="7" id="KW-1185">Reference proteome</keyword>
<dbReference type="NCBIfam" id="TIGR01733">
    <property type="entry name" value="AA-adenyl-dom"/>
    <property type="match status" value="2"/>
</dbReference>
<dbReference type="SUPFAM" id="SSF47336">
    <property type="entry name" value="ACP-like"/>
    <property type="match status" value="2"/>
</dbReference>
<accession>A0A2S1T0C9</accession>
<evidence type="ECO:0000256" key="1">
    <source>
        <dbReference type="ARBA" id="ARBA00001957"/>
    </source>
</evidence>
<evidence type="ECO:0000256" key="3">
    <source>
        <dbReference type="ARBA" id="ARBA00022553"/>
    </source>
</evidence>
<evidence type="ECO:0000259" key="5">
    <source>
        <dbReference type="PROSITE" id="PS50075"/>
    </source>
</evidence>
<dbReference type="Gene3D" id="1.10.1200.10">
    <property type="entry name" value="ACP-like"/>
    <property type="match status" value="1"/>
</dbReference>
<dbReference type="GO" id="GO:0043041">
    <property type="term" value="P:amino acid activation for nonribosomal peptide biosynthetic process"/>
    <property type="evidence" value="ECO:0007669"/>
    <property type="project" value="TreeGrafter"/>
</dbReference>
<dbReference type="SUPFAM" id="SSF52777">
    <property type="entry name" value="CoA-dependent acyltransferases"/>
    <property type="match status" value="3"/>
</dbReference>
<dbReference type="PROSITE" id="PS00455">
    <property type="entry name" value="AMP_BINDING"/>
    <property type="match status" value="2"/>
</dbReference>
<proteinExistence type="predicted"/>
<dbReference type="InterPro" id="IPR036736">
    <property type="entry name" value="ACP-like_sf"/>
</dbReference>
<dbReference type="OrthoDB" id="2472181at2"/>
<dbReference type="Gene3D" id="3.40.50.980">
    <property type="match status" value="2"/>
</dbReference>
<dbReference type="GO" id="GO:0005829">
    <property type="term" value="C:cytosol"/>
    <property type="evidence" value="ECO:0007669"/>
    <property type="project" value="TreeGrafter"/>
</dbReference>
<dbReference type="CDD" id="cd12117">
    <property type="entry name" value="A_NRPS_Srf_like"/>
    <property type="match status" value="1"/>
</dbReference>
<dbReference type="Pfam" id="PF00550">
    <property type="entry name" value="PP-binding"/>
    <property type="match status" value="2"/>
</dbReference>
<feature type="domain" description="Carrier" evidence="5">
    <location>
        <begin position="1588"/>
        <end position="1662"/>
    </location>
</feature>
<dbReference type="SMART" id="SM00823">
    <property type="entry name" value="PKS_PP"/>
    <property type="match status" value="2"/>
</dbReference>
<dbReference type="SUPFAM" id="SSF56801">
    <property type="entry name" value="Acetyl-CoA synthetase-like"/>
    <property type="match status" value="2"/>
</dbReference>
<dbReference type="InterPro" id="IPR020806">
    <property type="entry name" value="PKS_PP-bd"/>
</dbReference>
<dbReference type="PANTHER" id="PTHR45527:SF1">
    <property type="entry name" value="FATTY ACID SYNTHASE"/>
    <property type="match status" value="1"/>
</dbReference>